<sequence length="220" mass="24555">MASHGKYIQPRATQYDFAGKGGMDKFFAVVKAIQEETVREYLERSDYLVQEDIEAAWKVLVPSGETSVTRSDLLERLSYYVPHADMGTATNLIGGGGTFSYDKLFKLLWNEQSNEVAFPCNASTESWALLDSHGRGSVGLDTVLRMVSTIAGCEKLEQDDVQVVRQLLEMTPEGNVVREENWAQLGSWAPRLEDLTPTQRRMLAKHGAGGYSLRGTPRFK</sequence>
<protein>
    <submittedName>
        <fullName evidence="1">Uncharacterized protein</fullName>
    </submittedName>
</protein>
<dbReference type="Proteomes" id="UP000001058">
    <property type="component" value="Unassembled WGS sequence"/>
</dbReference>
<dbReference type="KEGG" id="vcn:VOLCADRAFT_117716"/>
<name>D8TX02_VOLCA</name>
<dbReference type="GeneID" id="9618429"/>
<evidence type="ECO:0000313" key="1">
    <source>
        <dbReference type="EMBL" id="EFJ47824.1"/>
    </source>
</evidence>
<dbReference type="InParanoid" id="D8TX02"/>
<reference evidence="1 2" key="1">
    <citation type="journal article" date="2010" name="Science">
        <title>Genomic analysis of organismal complexity in the multicellular green alga Volvox carteri.</title>
        <authorList>
            <person name="Prochnik S.E."/>
            <person name="Umen J."/>
            <person name="Nedelcu A.M."/>
            <person name="Hallmann A."/>
            <person name="Miller S.M."/>
            <person name="Nishii I."/>
            <person name="Ferris P."/>
            <person name="Kuo A."/>
            <person name="Mitros T."/>
            <person name="Fritz-Laylin L.K."/>
            <person name="Hellsten U."/>
            <person name="Chapman J."/>
            <person name="Simakov O."/>
            <person name="Rensing S.A."/>
            <person name="Terry A."/>
            <person name="Pangilinan J."/>
            <person name="Kapitonov V."/>
            <person name="Jurka J."/>
            <person name="Salamov A."/>
            <person name="Shapiro H."/>
            <person name="Schmutz J."/>
            <person name="Grimwood J."/>
            <person name="Lindquist E."/>
            <person name="Lucas S."/>
            <person name="Grigoriev I.V."/>
            <person name="Schmitt R."/>
            <person name="Kirk D."/>
            <person name="Rokhsar D.S."/>
        </authorList>
    </citation>
    <scope>NUCLEOTIDE SEQUENCE [LARGE SCALE GENOMIC DNA]</scope>
    <source>
        <strain evidence="2">f. Nagariensis / Eve</strain>
    </source>
</reference>
<gene>
    <name evidence="1" type="ORF">VOLCADRAFT_117716</name>
</gene>
<dbReference type="OrthoDB" id="527250at2759"/>
<proteinExistence type="predicted"/>
<keyword evidence="2" id="KW-1185">Reference proteome</keyword>
<dbReference type="AlphaFoldDB" id="D8TX02"/>
<accession>D8TX02</accession>
<evidence type="ECO:0000313" key="2">
    <source>
        <dbReference type="Proteomes" id="UP000001058"/>
    </source>
</evidence>
<organism evidence="2">
    <name type="scientific">Volvox carteri f. nagariensis</name>
    <dbReference type="NCBI Taxonomy" id="3068"/>
    <lineage>
        <taxon>Eukaryota</taxon>
        <taxon>Viridiplantae</taxon>
        <taxon>Chlorophyta</taxon>
        <taxon>core chlorophytes</taxon>
        <taxon>Chlorophyceae</taxon>
        <taxon>CS clade</taxon>
        <taxon>Chlamydomonadales</taxon>
        <taxon>Volvocaceae</taxon>
        <taxon>Volvox</taxon>
    </lineage>
</organism>
<dbReference type="EMBL" id="GL378342">
    <property type="protein sequence ID" value="EFJ47824.1"/>
    <property type="molecule type" value="Genomic_DNA"/>
</dbReference>
<dbReference type="RefSeq" id="XP_002950930.1">
    <property type="nucleotide sequence ID" value="XM_002950884.1"/>
</dbReference>